<dbReference type="InterPro" id="IPR036881">
    <property type="entry name" value="Glyco_hydro_3_C_sf"/>
</dbReference>
<dbReference type="SMART" id="SM01217">
    <property type="entry name" value="Fn3_like"/>
    <property type="match status" value="1"/>
</dbReference>
<dbReference type="InterPro" id="IPR002772">
    <property type="entry name" value="Glyco_hydro_3_C"/>
</dbReference>
<dbReference type="InterPro" id="IPR017853">
    <property type="entry name" value="GH"/>
</dbReference>
<protein>
    <submittedName>
        <fullName evidence="5">Beta-glucosidase</fullName>
        <ecNumber evidence="5">3.2.1.21</ecNumber>
    </submittedName>
</protein>
<dbReference type="GO" id="GO:0008422">
    <property type="term" value="F:beta-glucosidase activity"/>
    <property type="evidence" value="ECO:0007669"/>
    <property type="project" value="UniProtKB-EC"/>
</dbReference>
<dbReference type="SUPFAM" id="SSF49785">
    <property type="entry name" value="Galactose-binding domain-like"/>
    <property type="match status" value="1"/>
</dbReference>
<evidence type="ECO:0000259" key="4">
    <source>
        <dbReference type="PROSITE" id="PS51175"/>
    </source>
</evidence>
<gene>
    <name evidence="5" type="ORF">SBRY_30718</name>
</gene>
<keyword evidence="3 5" id="KW-0378">Hydrolase</keyword>
<dbReference type="CDD" id="cd04084">
    <property type="entry name" value="CBM6_xylanase-like"/>
    <property type="match status" value="1"/>
</dbReference>
<dbReference type="InterPro" id="IPR013783">
    <property type="entry name" value="Ig-like_fold"/>
</dbReference>
<comment type="similarity">
    <text evidence="1">Belongs to the glycosyl hydrolase 3 family.</text>
</comment>
<dbReference type="InterPro" id="IPR008979">
    <property type="entry name" value="Galactose-bd-like_sf"/>
</dbReference>
<dbReference type="Gene3D" id="3.20.20.300">
    <property type="entry name" value="Glycoside hydrolase, family 3, N-terminal domain"/>
    <property type="match status" value="1"/>
</dbReference>
<dbReference type="EMBL" id="CAJVAX010000017">
    <property type="protein sequence ID" value="CAG7642945.1"/>
    <property type="molecule type" value="Genomic_DNA"/>
</dbReference>
<evidence type="ECO:0000256" key="3">
    <source>
        <dbReference type="ARBA" id="ARBA00022801"/>
    </source>
</evidence>
<sequence length="1044" mass="110420">MVDTATIDMSASKRFTTGAYACCRTGHVSAERRPNAALCKGFPAVSTVSVPAELPAEPPEDRLPFRDPARPLGERIDDLLSRLTPDERIAMLHQYGPAIPRLGIEPFRTGTEALHGVAWLGPATTFPQAVGLGATWDDELIRAVGTATATEVRAFHHHREPATGSGRHSLQTWAPVVNLLRDPRWGRNEEGYSEDALLSARLGDAFCRGMAGDDPEQLRTAPILKHFLAYNNEDDRTTTSSGVRPRVLHEYDLAAFRPAVAGGSATGVMAAYNLVNGRPCHVSPLLESELRRWARPTGHELFVVSDAEAPSNLVDTEHYFDDHATAHAAALKAGIDSFTDHGEDTQTTFGRFTEAVERRLITAADVDRAVRRQLSIRFRLGEFDPGQGPYAGVGWDVVDSPEHRALALRAATESIVLLKNSAVGDRASGAAGGASGGASGGSSDGTGNAAGLLPLAVGGRRVAVVGPLADSLSEDWYSGTMPYRITAADGLRTAVGARGGSTVVVEGVDRITLRAASTGGLLTAAGEDACLVVTDTQAGDDAAQFDLFDWDLGVLTLRNARTGRYAGLVDADQSLAADRVQPAGWDVHETFRLEPLGDGTEALRSVYSGRYAVVDADSGAVAVTAERAADAEHFTRTVVRDGVAEAVAAATDADAVVLVLGNDPLINGRETQDRAGIALAPAQERLLRDVVAARPETVLVVMSSYPYAVDWADAHVPAVLWTSHGGQETGRALAAVLLGEADATGRLPQTWYRGDDELPGRLDYDIIKAGWTYQYHRAAPLYAFGHGLSYTDFTLTGLALDRTRIAQDGELTASVTVTNSGARDGVETVQLYVRAVDAASYQAPRLTLAGYRKVRLAAGASARVSFPLAAGEALAHWSVAEGDFAVEAGKYQVLVGRSAADLPLGADLTVDGAAPEPRRVVGRRVRAVDFDDYEGVTLVDFTPTAGEAVAVGDGGAHGTLLYRAVALDGARAFSAEVSREGAGAARIEVRAGSMLLASIPVPSTGDPYAWTTVTTPVPPPPPGTPDLHITLHGAHRLHTFTFLP</sequence>
<dbReference type="Gene3D" id="2.60.120.260">
    <property type="entry name" value="Galactose-binding domain-like"/>
    <property type="match status" value="1"/>
</dbReference>
<evidence type="ECO:0000313" key="5">
    <source>
        <dbReference type="EMBL" id="CAG7642945.1"/>
    </source>
</evidence>
<dbReference type="SUPFAM" id="SSF50405">
    <property type="entry name" value="Actin-crosslinking proteins"/>
    <property type="match status" value="1"/>
</dbReference>
<feature type="domain" description="CBM6" evidence="4">
    <location>
        <begin position="923"/>
        <end position="1043"/>
    </location>
</feature>
<keyword evidence="6" id="KW-1185">Reference proteome</keyword>
<dbReference type="EC" id="3.2.1.21" evidence="5"/>
<dbReference type="PANTHER" id="PTHR42721">
    <property type="entry name" value="SUGAR HYDROLASE-RELATED"/>
    <property type="match status" value="1"/>
</dbReference>
<dbReference type="GO" id="GO:0009044">
    <property type="term" value="F:xylan 1,4-beta-xylosidase activity"/>
    <property type="evidence" value="ECO:0007669"/>
    <property type="project" value="InterPro"/>
</dbReference>
<dbReference type="GO" id="GO:0030246">
    <property type="term" value="F:carbohydrate binding"/>
    <property type="evidence" value="ECO:0007669"/>
    <property type="project" value="InterPro"/>
</dbReference>
<dbReference type="PROSITE" id="PS51175">
    <property type="entry name" value="CBM6"/>
    <property type="match status" value="1"/>
</dbReference>
<dbReference type="SMART" id="SM00606">
    <property type="entry name" value="CBD_IV"/>
    <property type="match status" value="1"/>
</dbReference>
<proteinExistence type="inferred from homology"/>
<evidence type="ECO:0000256" key="1">
    <source>
        <dbReference type="ARBA" id="ARBA00005336"/>
    </source>
</evidence>
<dbReference type="SUPFAM" id="SSF52279">
    <property type="entry name" value="Beta-D-glucan exohydrolase, C-terminal domain"/>
    <property type="match status" value="1"/>
</dbReference>
<evidence type="ECO:0000256" key="2">
    <source>
        <dbReference type="ARBA" id="ARBA00022729"/>
    </source>
</evidence>
<organism evidence="5 6">
    <name type="scientific">Actinacidiphila bryophytorum</name>
    <dbReference type="NCBI Taxonomy" id="1436133"/>
    <lineage>
        <taxon>Bacteria</taxon>
        <taxon>Bacillati</taxon>
        <taxon>Actinomycetota</taxon>
        <taxon>Actinomycetes</taxon>
        <taxon>Kitasatosporales</taxon>
        <taxon>Streptomycetaceae</taxon>
        <taxon>Actinacidiphila</taxon>
    </lineage>
</organism>
<dbReference type="Pfam" id="PF14310">
    <property type="entry name" value="Fn3-like"/>
    <property type="match status" value="1"/>
</dbReference>
<dbReference type="InterPro" id="IPR001764">
    <property type="entry name" value="Glyco_hydro_3_N"/>
</dbReference>
<accession>A0A9W4H1I6</accession>
<dbReference type="PANTHER" id="PTHR42721:SF3">
    <property type="entry name" value="BETA-D-XYLOSIDASE 5-RELATED"/>
    <property type="match status" value="1"/>
</dbReference>
<keyword evidence="5" id="KW-0326">Glycosidase</keyword>
<evidence type="ECO:0000313" key="6">
    <source>
        <dbReference type="Proteomes" id="UP001153328"/>
    </source>
</evidence>
<dbReference type="SUPFAM" id="SSF51445">
    <property type="entry name" value="(Trans)glycosidases"/>
    <property type="match status" value="1"/>
</dbReference>
<dbReference type="InterPro" id="IPR006584">
    <property type="entry name" value="Cellulose-bd_IV"/>
</dbReference>
<reference evidence="5" key="1">
    <citation type="submission" date="2021-06" db="EMBL/GenBank/DDBJ databases">
        <authorList>
            <person name="Arsene-Ploetze F."/>
        </authorList>
    </citation>
    <scope>NUCLEOTIDE SEQUENCE</scope>
    <source>
        <strain evidence="5">SBRY1</strain>
    </source>
</reference>
<dbReference type="InterPro" id="IPR044993">
    <property type="entry name" value="BXL"/>
</dbReference>
<dbReference type="Gene3D" id="3.40.50.1700">
    <property type="entry name" value="Glycoside hydrolase family 3 C-terminal domain"/>
    <property type="match status" value="2"/>
</dbReference>
<dbReference type="Pfam" id="PF03422">
    <property type="entry name" value="CBM_6"/>
    <property type="match status" value="1"/>
</dbReference>
<dbReference type="Gene3D" id="2.60.40.10">
    <property type="entry name" value="Immunoglobulins"/>
    <property type="match status" value="1"/>
</dbReference>
<dbReference type="InterPro" id="IPR036962">
    <property type="entry name" value="Glyco_hydro_3_N_sf"/>
</dbReference>
<dbReference type="GO" id="GO:0046556">
    <property type="term" value="F:alpha-L-arabinofuranosidase activity"/>
    <property type="evidence" value="ECO:0007669"/>
    <property type="project" value="TreeGrafter"/>
</dbReference>
<keyword evidence="2" id="KW-0732">Signal</keyword>
<dbReference type="GO" id="GO:0045493">
    <property type="term" value="P:xylan catabolic process"/>
    <property type="evidence" value="ECO:0007669"/>
    <property type="project" value="InterPro"/>
</dbReference>
<dbReference type="InterPro" id="IPR005084">
    <property type="entry name" value="CBM6"/>
</dbReference>
<dbReference type="GO" id="GO:0031222">
    <property type="term" value="P:arabinan catabolic process"/>
    <property type="evidence" value="ECO:0007669"/>
    <property type="project" value="TreeGrafter"/>
</dbReference>
<dbReference type="PRINTS" id="PR00133">
    <property type="entry name" value="GLHYDRLASE3"/>
</dbReference>
<dbReference type="InterPro" id="IPR026891">
    <property type="entry name" value="Fn3-like"/>
</dbReference>
<dbReference type="CDD" id="cd23343">
    <property type="entry name" value="beta-trefoil_FSCN_BglX-like"/>
    <property type="match status" value="1"/>
</dbReference>
<dbReference type="InterPro" id="IPR008999">
    <property type="entry name" value="Actin-crosslinking"/>
</dbReference>
<dbReference type="Proteomes" id="UP001153328">
    <property type="component" value="Unassembled WGS sequence"/>
</dbReference>
<comment type="caution">
    <text evidence="5">The sequence shown here is derived from an EMBL/GenBank/DDBJ whole genome shotgun (WGS) entry which is preliminary data.</text>
</comment>
<dbReference type="AlphaFoldDB" id="A0A9W4H1I6"/>
<dbReference type="Pfam" id="PF01915">
    <property type="entry name" value="Glyco_hydro_3_C"/>
    <property type="match status" value="1"/>
</dbReference>
<dbReference type="Pfam" id="PF00933">
    <property type="entry name" value="Glyco_hydro_3"/>
    <property type="match status" value="1"/>
</dbReference>
<name>A0A9W4H1I6_9ACTN</name>